<feature type="transmembrane region" description="Helical" evidence="6">
    <location>
        <begin position="283"/>
        <end position="303"/>
    </location>
</feature>
<dbReference type="RefSeq" id="WP_040201796.1">
    <property type="nucleotide sequence ID" value="NZ_CP010311.1"/>
</dbReference>
<dbReference type="InterPro" id="IPR036259">
    <property type="entry name" value="MFS_trans_sf"/>
</dbReference>
<feature type="transmembrane region" description="Helical" evidence="6">
    <location>
        <begin position="7"/>
        <end position="25"/>
    </location>
</feature>
<dbReference type="InterPro" id="IPR011701">
    <property type="entry name" value="MFS"/>
</dbReference>
<evidence type="ECO:0000313" key="8">
    <source>
        <dbReference type="EMBL" id="AJF07808.1"/>
    </source>
</evidence>
<feature type="transmembrane region" description="Helical" evidence="6">
    <location>
        <begin position="45"/>
        <end position="65"/>
    </location>
</feature>
<dbReference type="PANTHER" id="PTHR43124">
    <property type="entry name" value="PURINE EFFLUX PUMP PBUE"/>
    <property type="match status" value="1"/>
</dbReference>
<dbReference type="STRING" id="483547.GSUB_16340"/>
<keyword evidence="5 6" id="KW-0472">Membrane</keyword>
<evidence type="ECO:0000256" key="3">
    <source>
        <dbReference type="ARBA" id="ARBA00022692"/>
    </source>
</evidence>
<feature type="transmembrane region" description="Helical" evidence="6">
    <location>
        <begin position="99"/>
        <end position="120"/>
    </location>
</feature>
<feature type="transmembrane region" description="Helical" evidence="6">
    <location>
        <begin position="349"/>
        <end position="367"/>
    </location>
</feature>
<dbReference type="Pfam" id="PF07690">
    <property type="entry name" value="MFS_1"/>
    <property type="match status" value="1"/>
</dbReference>
<feature type="transmembrane region" description="Helical" evidence="6">
    <location>
        <begin position="309"/>
        <end position="329"/>
    </location>
</feature>
<evidence type="ECO:0000313" key="9">
    <source>
        <dbReference type="Proteomes" id="UP000035036"/>
    </source>
</evidence>
<dbReference type="GO" id="GO:0022857">
    <property type="term" value="F:transmembrane transporter activity"/>
    <property type="evidence" value="ECO:0007669"/>
    <property type="project" value="InterPro"/>
</dbReference>
<dbReference type="HOGENOM" id="CLU_001265_62_0_7"/>
<dbReference type="KEGG" id="gsb:GSUB_16340"/>
<evidence type="ECO:0000259" key="7">
    <source>
        <dbReference type="PROSITE" id="PS50850"/>
    </source>
</evidence>
<feature type="transmembrane region" description="Helical" evidence="6">
    <location>
        <begin position="206"/>
        <end position="230"/>
    </location>
</feature>
<evidence type="ECO:0000256" key="1">
    <source>
        <dbReference type="ARBA" id="ARBA00004651"/>
    </source>
</evidence>
<organism evidence="8 9">
    <name type="scientific">Geoalkalibacter subterraneus</name>
    <dbReference type="NCBI Taxonomy" id="483547"/>
    <lineage>
        <taxon>Bacteria</taxon>
        <taxon>Pseudomonadati</taxon>
        <taxon>Thermodesulfobacteriota</taxon>
        <taxon>Desulfuromonadia</taxon>
        <taxon>Desulfuromonadales</taxon>
        <taxon>Geoalkalibacteraceae</taxon>
        <taxon>Geoalkalibacter</taxon>
    </lineage>
</organism>
<dbReference type="SUPFAM" id="SSF103473">
    <property type="entry name" value="MFS general substrate transporter"/>
    <property type="match status" value="1"/>
</dbReference>
<accession>A0A0B5FK69</accession>
<keyword evidence="2" id="KW-1003">Cell membrane</keyword>
<evidence type="ECO:0000256" key="5">
    <source>
        <dbReference type="ARBA" id="ARBA00023136"/>
    </source>
</evidence>
<dbReference type="PANTHER" id="PTHR43124:SF3">
    <property type="entry name" value="CHLORAMPHENICOL EFFLUX PUMP RV0191"/>
    <property type="match status" value="1"/>
</dbReference>
<feature type="transmembrane region" description="Helical" evidence="6">
    <location>
        <begin position="379"/>
        <end position="399"/>
    </location>
</feature>
<evidence type="ECO:0000256" key="6">
    <source>
        <dbReference type="SAM" id="Phobius"/>
    </source>
</evidence>
<reference evidence="8 9" key="1">
    <citation type="journal article" date="2015" name="Genome Announc.">
        <title>Genomes of Geoalkalibacter ferrihydriticus Z-0531T and Geoalkalibacter subterraneus Red1T, Two Haloalkaliphilic Metal-Reducing Deltaproteobacteria.</title>
        <authorList>
            <person name="Badalamenti J.P."/>
            <person name="Krajmalnik-Brown R."/>
            <person name="Torres C.I."/>
            <person name="Bond D.R."/>
        </authorList>
    </citation>
    <scope>NUCLEOTIDE SEQUENCE [LARGE SCALE GENOMIC DNA]</scope>
    <source>
        <strain evidence="8 9">Red1</strain>
    </source>
</reference>
<evidence type="ECO:0000256" key="4">
    <source>
        <dbReference type="ARBA" id="ARBA00022989"/>
    </source>
</evidence>
<keyword evidence="4 6" id="KW-1133">Transmembrane helix</keyword>
<feature type="domain" description="Major facilitator superfamily (MFS) profile" evidence="7">
    <location>
        <begin position="11"/>
        <end position="405"/>
    </location>
</feature>
<feature type="transmembrane region" description="Helical" evidence="6">
    <location>
        <begin position="132"/>
        <end position="154"/>
    </location>
</feature>
<keyword evidence="3 6" id="KW-0812">Transmembrane</keyword>
<dbReference type="AlphaFoldDB" id="A0A0B5FK69"/>
<dbReference type="PROSITE" id="PS50850">
    <property type="entry name" value="MFS"/>
    <property type="match status" value="1"/>
</dbReference>
<name>A0A0B5FK69_9BACT</name>
<gene>
    <name evidence="8" type="ORF">GSUB_16340</name>
</gene>
<dbReference type="GO" id="GO:0005886">
    <property type="term" value="C:plasma membrane"/>
    <property type="evidence" value="ECO:0007669"/>
    <property type="project" value="UniProtKB-SubCell"/>
</dbReference>
<dbReference type="InterPro" id="IPR020846">
    <property type="entry name" value="MFS_dom"/>
</dbReference>
<feature type="transmembrane region" description="Helical" evidence="6">
    <location>
        <begin position="77"/>
        <end position="93"/>
    </location>
</feature>
<sequence>MPSSFLHLIRVFLPFALGYFLSYIYRTVNAVLAPDLVADLNLDPAALGLLTSAYFLAFAAFQLPLGVLLDRFGPRRVEATLLVVAAAGAFLFARAESLMMLMVGRALIGLGVSACLMAAFKAFTQWFEPERLPLVNGIQMISGGLGALVATAPVEAALHVTDWRGVFTLLSGVTLLAALAVYLVVPRRDEGKGAISLSEQWQGVRTIYSSGFFWRLAPWAIAAQAAYLSLPGLWAGPWLRDLAGLDRGDAARVLLLLAVAMMAGYFFFGFITERLSRRGVAPLRVVVTGLALFGSVQLALIGAGQVAPALAWILFGFSGTACILPYAVLSQKFPRELAGRANTALNLPVFLGAFSAQWLVGAMIGLWPETATGYHPTGYRAGFGLLLLLQLAAAGWFLWSGRRRHGREAGDA</sequence>
<dbReference type="InterPro" id="IPR050189">
    <property type="entry name" value="MFS_Efflux_Transporters"/>
</dbReference>
<feature type="transmembrane region" description="Helical" evidence="6">
    <location>
        <begin position="250"/>
        <end position="271"/>
    </location>
</feature>
<feature type="transmembrane region" description="Helical" evidence="6">
    <location>
        <begin position="166"/>
        <end position="185"/>
    </location>
</feature>
<comment type="subcellular location">
    <subcellularLocation>
        <location evidence="1">Cell membrane</location>
        <topology evidence="1">Multi-pass membrane protein</topology>
    </subcellularLocation>
</comment>
<proteinExistence type="predicted"/>
<protein>
    <recommendedName>
        <fullName evidence="7">Major facilitator superfamily (MFS) profile domain-containing protein</fullName>
    </recommendedName>
</protein>
<dbReference type="EMBL" id="CP010311">
    <property type="protein sequence ID" value="AJF07808.1"/>
    <property type="molecule type" value="Genomic_DNA"/>
</dbReference>
<dbReference type="Proteomes" id="UP000035036">
    <property type="component" value="Chromosome"/>
</dbReference>
<dbReference type="OrthoDB" id="5315372at2"/>
<evidence type="ECO:0000256" key="2">
    <source>
        <dbReference type="ARBA" id="ARBA00022475"/>
    </source>
</evidence>
<dbReference type="Gene3D" id="1.20.1250.20">
    <property type="entry name" value="MFS general substrate transporter like domains"/>
    <property type="match status" value="2"/>
</dbReference>
<keyword evidence="9" id="KW-1185">Reference proteome</keyword>